<dbReference type="SUPFAM" id="SSF50998">
    <property type="entry name" value="Quinoprotein alcohol dehydrogenase-like"/>
    <property type="match status" value="1"/>
</dbReference>
<evidence type="ECO:0000256" key="2">
    <source>
        <dbReference type="ARBA" id="ARBA00022450"/>
    </source>
</evidence>
<name>H2ZXZ7_LATCH</name>
<dbReference type="EMBL" id="AFYH01108673">
    <property type="status" value="NOT_ANNOTATED_CDS"/>
    <property type="molecule type" value="Genomic_DNA"/>
</dbReference>
<dbReference type="Gene3D" id="3.30.300.30">
    <property type="match status" value="1"/>
</dbReference>
<dbReference type="EMBL" id="AFYH01108672">
    <property type="status" value="NOT_ANNOTATED_CDS"/>
    <property type="molecule type" value="Genomic_DNA"/>
</dbReference>
<dbReference type="PANTHER" id="PTHR44394:SF1">
    <property type="entry name" value="BETA-ALANINE-ACTIVATING ENZYME"/>
    <property type="match status" value="1"/>
</dbReference>
<dbReference type="GeneTree" id="ENSGT00440000033811"/>
<dbReference type="EMBL" id="AFYH01108674">
    <property type="status" value="NOT_ANNOTATED_CDS"/>
    <property type="molecule type" value="Genomic_DNA"/>
</dbReference>
<dbReference type="GO" id="GO:0043041">
    <property type="term" value="P:amino acid activation for nonribosomal peptide biosynthetic process"/>
    <property type="evidence" value="ECO:0007669"/>
    <property type="project" value="TreeGrafter"/>
</dbReference>
<organism evidence="14 15">
    <name type="scientific">Latimeria chalumnae</name>
    <name type="common">Coelacanth</name>
    <dbReference type="NCBI Taxonomy" id="7897"/>
    <lineage>
        <taxon>Eukaryota</taxon>
        <taxon>Metazoa</taxon>
        <taxon>Chordata</taxon>
        <taxon>Craniata</taxon>
        <taxon>Vertebrata</taxon>
        <taxon>Euteleostomi</taxon>
        <taxon>Coelacanthiformes</taxon>
        <taxon>Coelacanthidae</taxon>
        <taxon>Latimeria</taxon>
    </lineage>
</organism>
<evidence type="ECO:0000259" key="12">
    <source>
        <dbReference type="Pfam" id="PF13193"/>
    </source>
</evidence>
<dbReference type="PROSITE" id="PS00455">
    <property type="entry name" value="AMP_BINDING"/>
    <property type="match status" value="1"/>
</dbReference>
<evidence type="ECO:0000256" key="10">
    <source>
        <dbReference type="ARBA" id="ARBA00078906"/>
    </source>
</evidence>
<dbReference type="eggNOG" id="KOG1178">
    <property type="taxonomic scope" value="Eukaryota"/>
</dbReference>
<dbReference type="InterPro" id="IPR048005">
    <property type="entry name" value="AASDH_AMP"/>
</dbReference>
<evidence type="ECO:0000256" key="4">
    <source>
        <dbReference type="ARBA" id="ARBA00022598"/>
    </source>
</evidence>
<dbReference type="OMA" id="NGNVICC"/>
<reference evidence="14" key="3">
    <citation type="submission" date="2025-09" db="UniProtKB">
        <authorList>
            <consortium name="Ensembl"/>
        </authorList>
    </citation>
    <scope>IDENTIFICATION</scope>
</reference>
<keyword evidence="3" id="KW-0597">Phosphoprotein</keyword>
<comment type="similarity">
    <text evidence="1">Belongs to the ATP-dependent AMP-binding enzyme family.</text>
</comment>
<evidence type="ECO:0000313" key="14">
    <source>
        <dbReference type="Ensembl" id="ENSLACP00000002268.1"/>
    </source>
</evidence>
<dbReference type="GO" id="GO:0005524">
    <property type="term" value="F:ATP binding"/>
    <property type="evidence" value="ECO:0007669"/>
    <property type="project" value="UniProtKB-KW"/>
</dbReference>
<keyword evidence="5" id="KW-0547">Nucleotide-binding</keyword>
<dbReference type="Ensembl" id="ENSLACT00000002286.1">
    <property type="protein sequence ID" value="ENSLACP00000002268.1"/>
    <property type="gene ID" value="ENSLACG00000002026.1"/>
</dbReference>
<dbReference type="Gene3D" id="1.10.1200.10">
    <property type="entry name" value="ACP-like"/>
    <property type="match status" value="1"/>
</dbReference>
<dbReference type="HOGENOM" id="CLU_010423_0_0_1"/>
<dbReference type="SUPFAM" id="SSF47336">
    <property type="entry name" value="ACP-like"/>
    <property type="match status" value="1"/>
</dbReference>
<dbReference type="EMBL" id="AFYH01108678">
    <property type="status" value="NOT_ANNOTATED_CDS"/>
    <property type="molecule type" value="Genomic_DNA"/>
</dbReference>
<evidence type="ECO:0000313" key="15">
    <source>
        <dbReference type="Proteomes" id="UP000008672"/>
    </source>
</evidence>
<reference evidence="15" key="1">
    <citation type="submission" date="2011-08" db="EMBL/GenBank/DDBJ databases">
        <title>The draft genome of Latimeria chalumnae.</title>
        <authorList>
            <person name="Di Palma F."/>
            <person name="Alfoldi J."/>
            <person name="Johnson J."/>
            <person name="Berlin A."/>
            <person name="Gnerre S."/>
            <person name="Jaffe D."/>
            <person name="MacCallum I."/>
            <person name="Young S."/>
            <person name="Walker B.J."/>
            <person name="Lander E."/>
            <person name="Lindblad-Toh K."/>
        </authorList>
    </citation>
    <scope>NUCLEOTIDE SEQUENCE [LARGE SCALE GENOMIC DNA]</scope>
    <source>
        <strain evidence="15">Wild caught</strain>
    </source>
</reference>
<dbReference type="EMBL" id="AFYH01108679">
    <property type="status" value="NOT_ANNOTATED_CDS"/>
    <property type="molecule type" value="Genomic_DNA"/>
</dbReference>
<dbReference type="eggNOG" id="KOG4649">
    <property type="taxonomic scope" value="Eukaryota"/>
</dbReference>
<dbReference type="AlphaFoldDB" id="H2ZXZ7"/>
<dbReference type="InterPro" id="IPR011047">
    <property type="entry name" value="Quinoprotein_ADH-like_sf"/>
</dbReference>
<sequence>TTLHEMVLQTAALHENKPAVCFDECRKGAPIWYTYRDVTDLAKELTDFLQKHCHLESSCEIGLYCAPGIHLPSWILGILQAPAAYSPIDPEAPSDLSYYFMKKCTLKYILVQNDMVEKFTNRFSSWFHFDAFSVQKLNVTLFKVKWKETDAELLPTPMGGEAGNGSDKGDLEKLRVKNLDCSDGSVSTEYMDRRQPECLAYVLHTSGTTGLPKIVRVPHKCIVPNIQHLRRSIFEITPDDILFLASPLTFDPSVVEMFLALTTGASLLIVAPVVKMIPQKLADVLFNRHRVSVLQATPTLIRRFGAQLLRSTVLSARTSLRVLALGGEAFPSLHALRSWMETGNTTRIFNLYGITEVSSWATCYRIPESLLESTSELEFNIPLGFPLMGTTVEIRDVNHCVTDQGEGQVFIGGRERVCFLDSEVVVPLGRTRETGDWVAVKDGHVYFIGRRDSQVKRHGKRLNLEYIQQVSERLSQVEACVVTCCEQGNLILFVVPSDTYAGEDREILQELRKRLPSHAVPDQLMVVETLPFTAHGKVDLAELKKVFLTHKKVRQFDNELKGREELWESLQGLWKSLLGVAEGTLSVSQDSMFLYCGGDSLKALRLAEEINNLVGRSIPGLLEVILDDPLLGIYNHVLETMQLTKPRATIKSSKRRQGEDSGAVLHGEKIKRWKADAPSDQAGGELKSIALSRGGCMLQLTVDVVADCEFALNCDKGREDNTEVLNENVDPFHGAVTDGPSNIETSDVHQAARSRDLGEKPDLQAAGEMRVRARWRSDTGKCVDASPLLVIPGSSDLAATVFIGSHSHRIQAINLHSGRIRWERVLGDRIESSACVSKSGKLIVVGCYDGLVYVLQCSDGATHWTFPAGSSVKSSGAVDSETGLVFIGSHDQHIYALNIHLSRQEQGKKCVWKLHCGGGAVFSSPCLIASPRLLYAATLEGLLLAVNPDSGKVIWKHSCGKPVFSSPQCAQKCVFVGCVDGNFYCFSHAGEKLWQYSTSGPVFSSPCVSSFTNKVFSGSHDGFIYCFSLEGDLLWQFKTSAKVYSTPFVFHDRDLDDRPLIAVISTDGSLWILDTESGLLKASYKFPGEVFSSPVVWEKTLTVGCRNDYVYCMELSPAKQVH</sequence>
<feature type="domain" description="AMP-dependent synthetase/ligase" evidence="11">
    <location>
        <begin position="10"/>
        <end position="414"/>
    </location>
</feature>
<evidence type="ECO:0000256" key="5">
    <source>
        <dbReference type="ARBA" id="ARBA00022741"/>
    </source>
</evidence>
<keyword evidence="2" id="KW-0596">Phosphopantetheine</keyword>
<dbReference type="EMBL" id="AFYH01108671">
    <property type="status" value="NOT_ANNOTATED_CDS"/>
    <property type="molecule type" value="Genomic_DNA"/>
</dbReference>
<reference evidence="14" key="2">
    <citation type="submission" date="2025-08" db="UniProtKB">
        <authorList>
            <consortium name="Ensembl"/>
        </authorList>
    </citation>
    <scope>IDENTIFICATION</scope>
</reference>
<keyword evidence="8" id="KW-0443">Lipid metabolism</keyword>
<dbReference type="Bgee" id="ENSLACG00000002026">
    <property type="expression patterns" value="Expressed in post-anal tail muscle and 1 other cell type or tissue"/>
</dbReference>
<dbReference type="CDD" id="cd17654">
    <property type="entry name" value="A_NRPS_acs4"/>
    <property type="match status" value="1"/>
</dbReference>
<dbReference type="EMBL" id="AFYH01108677">
    <property type="status" value="NOT_ANNOTATED_CDS"/>
    <property type="molecule type" value="Genomic_DNA"/>
</dbReference>
<dbReference type="InterPro" id="IPR002372">
    <property type="entry name" value="PQQ_rpt_dom"/>
</dbReference>
<dbReference type="InterPro" id="IPR015943">
    <property type="entry name" value="WD40/YVTN_repeat-like_dom_sf"/>
</dbReference>
<dbReference type="FunCoup" id="H2ZXZ7">
    <property type="interactions" value="1963"/>
</dbReference>
<proteinExistence type="inferred from homology"/>
<dbReference type="Pfam" id="PF00501">
    <property type="entry name" value="AMP-binding"/>
    <property type="match status" value="1"/>
</dbReference>
<feature type="domain" description="AMP-binding enzyme C-terminal" evidence="12">
    <location>
        <begin position="478"/>
        <end position="537"/>
    </location>
</feature>
<keyword evidence="4" id="KW-0436">Ligase</keyword>
<dbReference type="Pfam" id="PF13193">
    <property type="entry name" value="AMP-binding_C"/>
    <property type="match status" value="1"/>
</dbReference>
<dbReference type="SMART" id="SM00564">
    <property type="entry name" value="PQQ"/>
    <property type="match status" value="7"/>
</dbReference>
<dbReference type="InterPro" id="IPR036736">
    <property type="entry name" value="ACP-like_sf"/>
</dbReference>
<evidence type="ECO:0000256" key="7">
    <source>
        <dbReference type="ARBA" id="ARBA00022840"/>
    </source>
</evidence>
<dbReference type="InterPro" id="IPR042099">
    <property type="entry name" value="ANL_N_sf"/>
</dbReference>
<dbReference type="GO" id="GO:0016874">
    <property type="term" value="F:ligase activity"/>
    <property type="evidence" value="ECO:0007669"/>
    <property type="project" value="UniProtKB-KW"/>
</dbReference>
<keyword evidence="6" id="KW-0276">Fatty acid metabolism</keyword>
<dbReference type="Proteomes" id="UP000008672">
    <property type="component" value="Unassembled WGS sequence"/>
</dbReference>
<evidence type="ECO:0000256" key="9">
    <source>
        <dbReference type="ARBA" id="ARBA00068526"/>
    </source>
</evidence>
<dbReference type="InterPro" id="IPR018391">
    <property type="entry name" value="PQQ_b-propeller_rpt"/>
</dbReference>
<accession>H2ZXZ7</accession>
<dbReference type="Gene3D" id="3.40.50.12780">
    <property type="entry name" value="N-terminal domain of ligase-like"/>
    <property type="match status" value="1"/>
</dbReference>
<dbReference type="EMBL" id="AFYH01108675">
    <property type="status" value="NOT_ANNOTATED_CDS"/>
    <property type="molecule type" value="Genomic_DNA"/>
</dbReference>
<dbReference type="Gene3D" id="2.130.10.10">
    <property type="entry name" value="YVTN repeat-like/Quinoprotein amine dehydrogenase"/>
    <property type="match status" value="2"/>
</dbReference>
<feature type="domain" description="Pyrrolo-quinoline quinone repeat" evidence="13">
    <location>
        <begin position="779"/>
        <end position="1115"/>
    </location>
</feature>
<evidence type="ECO:0000256" key="6">
    <source>
        <dbReference type="ARBA" id="ARBA00022832"/>
    </source>
</evidence>
<dbReference type="SUPFAM" id="SSF56801">
    <property type="entry name" value="Acetyl-CoA synthetase-like"/>
    <property type="match status" value="1"/>
</dbReference>
<dbReference type="FunFam" id="3.40.50.12780:FF:000027">
    <property type="entry name" value="AASDH isoform 4"/>
    <property type="match status" value="1"/>
</dbReference>
<evidence type="ECO:0000256" key="1">
    <source>
        <dbReference type="ARBA" id="ARBA00006432"/>
    </source>
</evidence>
<keyword evidence="15" id="KW-1185">Reference proteome</keyword>
<dbReference type="InParanoid" id="H2ZXZ7"/>
<evidence type="ECO:0000256" key="3">
    <source>
        <dbReference type="ARBA" id="ARBA00022553"/>
    </source>
</evidence>
<dbReference type="InterPro" id="IPR000873">
    <property type="entry name" value="AMP-dep_synth/lig_dom"/>
</dbReference>
<gene>
    <name evidence="14" type="primary">AASDH</name>
</gene>
<dbReference type="InterPro" id="IPR025110">
    <property type="entry name" value="AMP-bd_C"/>
</dbReference>
<dbReference type="EMBL" id="AFYH01108676">
    <property type="status" value="NOT_ANNOTATED_CDS"/>
    <property type="molecule type" value="Genomic_DNA"/>
</dbReference>
<dbReference type="Pfam" id="PF13570">
    <property type="entry name" value="Beta-prop_ACSF4"/>
    <property type="match status" value="1"/>
</dbReference>
<evidence type="ECO:0000259" key="11">
    <source>
        <dbReference type="Pfam" id="PF00501"/>
    </source>
</evidence>
<dbReference type="InterPro" id="IPR020845">
    <property type="entry name" value="AMP-binding_CS"/>
</dbReference>
<dbReference type="STRING" id="7897.ENSLACP00000002268"/>
<dbReference type="PANTHER" id="PTHR44394">
    <property type="entry name" value="BETA-ALANINE-ACTIVATING ENZYME"/>
    <property type="match status" value="1"/>
</dbReference>
<evidence type="ECO:0000256" key="8">
    <source>
        <dbReference type="ARBA" id="ARBA00023098"/>
    </source>
</evidence>
<protein>
    <recommendedName>
        <fullName evidence="9">Beta-alanine-activating enzyme</fullName>
    </recommendedName>
    <alternativeName>
        <fullName evidence="10">Acyl-CoA synthetase family member 4</fullName>
    </alternativeName>
</protein>
<keyword evidence="7" id="KW-0067">ATP-binding</keyword>
<dbReference type="GO" id="GO:0006631">
    <property type="term" value="P:fatty acid metabolic process"/>
    <property type="evidence" value="ECO:0007669"/>
    <property type="project" value="UniProtKB-KW"/>
</dbReference>
<dbReference type="InterPro" id="IPR045851">
    <property type="entry name" value="AMP-bd_C_sf"/>
</dbReference>
<evidence type="ECO:0000259" key="13">
    <source>
        <dbReference type="Pfam" id="PF13570"/>
    </source>
</evidence>
<dbReference type="InterPro" id="IPR052091">
    <property type="entry name" value="Beta-ala_Activ/Resist"/>
</dbReference>